<dbReference type="PANTHER" id="PTHR24305:SF166">
    <property type="entry name" value="CYTOCHROME P450 12A4, MITOCHONDRIAL-RELATED"/>
    <property type="match status" value="1"/>
</dbReference>
<comment type="similarity">
    <text evidence="3 10">Belongs to the cytochrome P450 family.</text>
</comment>
<dbReference type="InterPro" id="IPR002401">
    <property type="entry name" value="Cyt_P450_E_grp-I"/>
</dbReference>
<comment type="cofactor">
    <cofactor evidence="1 9">
        <name>heme</name>
        <dbReference type="ChEBI" id="CHEBI:30413"/>
    </cofactor>
</comment>
<evidence type="ECO:0000313" key="13">
    <source>
        <dbReference type="Proteomes" id="UP000305948"/>
    </source>
</evidence>
<keyword evidence="11" id="KW-0472">Membrane</keyword>
<organism evidence="12 13">
    <name type="scientific">Heliocybe sulcata</name>
    <dbReference type="NCBI Taxonomy" id="5364"/>
    <lineage>
        <taxon>Eukaryota</taxon>
        <taxon>Fungi</taxon>
        <taxon>Dikarya</taxon>
        <taxon>Basidiomycota</taxon>
        <taxon>Agaricomycotina</taxon>
        <taxon>Agaricomycetes</taxon>
        <taxon>Gloeophyllales</taxon>
        <taxon>Gloeophyllaceae</taxon>
        <taxon>Heliocybe</taxon>
    </lineage>
</organism>
<dbReference type="InterPro" id="IPR050121">
    <property type="entry name" value="Cytochrome_P450_monoxygenase"/>
</dbReference>
<keyword evidence="4 9" id="KW-0349">Heme</keyword>
<dbReference type="GO" id="GO:0016705">
    <property type="term" value="F:oxidoreductase activity, acting on paired donors, with incorporation or reduction of molecular oxygen"/>
    <property type="evidence" value="ECO:0007669"/>
    <property type="project" value="InterPro"/>
</dbReference>
<keyword evidence="8 10" id="KW-0503">Monooxygenase</keyword>
<dbReference type="AlphaFoldDB" id="A0A5C3MPS9"/>
<sequence>MLDIQLASTRAMLWAVFGLFVGRLFLGRILALRRGLGIVRCVVKASNIPSSGIRKNTPGEYLLWLDPFRTLALVLASAFPRPGQVAYYAGRFSRSTLVTSVRFWTGQPYYFLADADAIKHVTGDRKVFRKDVEAYEVLNIYGPTLVGTEDADWKRHRAVVNPAFNEANNALVWKETMHIVSDWFARLGKGELVDVASAMTQITLHVISSAGFGIRIPSTPSAPPESIKVSESSILPFPTALRTTISYLFAKVLTPDFLYDLSASLPCPVPLLSDKLDLTRRAFKDLREHILGVISDARAQMLGSGLPMKEARGREMAEEGSLLRNLVQANLAEGQSARGLTDDELLSNAFVSRLTAGTETSANSLTFTLAMLALHPEVQEKLYDETKRVWPRVDADADQLLNSVSYYTLREIEYTLAVFREAMRLYPAEPRLAKLVTEDTVLPYTKFKPIPEAEKARMAVSKGSVVIIDIWALHMNPIHWSGDVEVFRPERFLDRPDEGYRWPRDAFLAFSAGARGCIGIRFAMTESVCILASLVRRYEVRLPVELEGLSRRQQKEEMLKWKTGVTTTPTNVRVRLIRRSE</sequence>
<evidence type="ECO:0000256" key="2">
    <source>
        <dbReference type="ARBA" id="ARBA00005179"/>
    </source>
</evidence>
<dbReference type="GO" id="GO:0004497">
    <property type="term" value="F:monooxygenase activity"/>
    <property type="evidence" value="ECO:0007669"/>
    <property type="project" value="UniProtKB-KW"/>
</dbReference>
<evidence type="ECO:0000256" key="1">
    <source>
        <dbReference type="ARBA" id="ARBA00001971"/>
    </source>
</evidence>
<dbReference type="InterPro" id="IPR017972">
    <property type="entry name" value="Cyt_P450_CS"/>
</dbReference>
<protein>
    <submittedName>
        <fullName evidence="12">Cytochrome P450</fullName>
    </submittedName>
</protein>
<dbReference type="OrthoDB" id="1470350at2759"/>
<dbReference type="InterPro" id="IPR001128">
    <property type="entry name" value="Cyt_P450"/>
</dbReference>
<evidence type="ECO:0000256" key="11">
    <source>
        <dbReference type="SAM" id="Phobius"/>
    </source>
</evidence>
<dbReference type="Pfam" id="PF00067">
    <property type="entry name" value="p450"/>
    <property type="match status" value="1"/>
</dbReference>
<keyword evidence="5 9" id="KW-0479">Metal-binding</keyword>
<dbReference type="STRING" id="5364.A0A5C3MPS9"/>
<accession>A0A5C3MPS9</accession>
<dbReference type="GO" id="GO:0020037">
    <property type="term" value="F:heme binding"/>
    <property type="evidence" value="ECO:0007669"/>
    <property type="project" value="InterPro"/>
</dbReference>
<name>A0A5C3MPS9_9AGAM</name>
<dbReference type="Gene3D" id="1.10.630.10">
    <property type="entry name" value="Cytochrome P450"/>
    <property type="match status" value="1"/>
</dbReference>
<dbReference type="PROSITE" id="PS00086">
    <property type="entry name" value="CYTOCHROME_P450"/>
    <property type="match status" value="1"/>
</dbReference>
<dbReference type="PANTHER" id="PTHR24305">
    <property type="entry name" value="CYTOCHROME P450"/>
    <property type="match status" value="1"/>
</dbReference>
<keyword evidence="7 9" id="KW-0408">Iron</keyword>
<feature type="binding site" description="axial binding residue" evidence="9">
    <location>
        <position position="517"/>
    </location>
    <ligand>
        <name>heme</name>
        <dbReference type="ChEBI" id="CHEBI:30413"/>
    </ligand>
    <ligandPart>
        <name>Fe</name>
        <dbReference type="ChEBI" id="CHEBI:18248"/>
    </ligandPart>
</feature>
<gene>
    <name evidence="12" type="ORF">OE88DRAFT_1774638</name>
</gene>
<proteinExistence type="inferred from homology"/>
<dbReference type="PRINTS" id="PR00463">
    <property type="entry name" value="EP450I"/>
</dbReference>
<keyword evidence="11" id="KW-0812">Transmembrane</keyword>
<evidence type="ECO:0000256" key="8">
    <source>
        <dbReference type="ARBA" id="ARBA00023033"/>
    </source>
</evidence>
<feature type="transmembrane region" description="Helical" evidence="11">
    <location>
        <begin position="12"/>
        <end position="31"/>
    </location>
</feature>
<dbReference type="EMBL" id="ML213527">
    <property type="protein sequence ID" value="TFK46773.1"/>
    <property type="molecule type" value="Genomic_DNA"/>
</dbReference>
<evidence type="ECO:0000256" key="6">
    <source>
        <dbReference type="ARBA" id="ARBA00023002"/>
    </source>
</evidence>
<dbReference type="Proteomes" id="UP000305948">
    <property type="component" value="Unassembled WGS sequence"/>
</dbReference>
<comment type="pathway">
    <text evidence="2">Secondary metabolite biosynthesis.</text>
</comment>
<keyword evidence="6 10" id="KW-0560">Oxidoreductase</keyword>
<evidence type="ECO:0000313" key="12">
    <source>
        <dbReference type="EMBL" id="TFK46773.1"/>
    </source>
</evidence>
<evidence type="ECO:0000256" key="5">
    <source>
        <dbReference type="ARBA" id="ARBA00022723"/>
    </source>
</evidence>
<reference evidence="12 13" key="1">
    <citation type="journal article" date="2019" name="Nat. Ecol. Evol.">
        <title>Megaphylogeny resolves global patterns of mushroom evolution.</title>
        <authorList>
            <person name="Varga T."/>
            <person name="Krizsan K."/>
            <person name="Foldi C."/>
            <person name="Dima B."/>
            <person name="Sanchez-Garcia M."/>
            <person name="Sanchez-Ramirez S."/>
            <person name="Szollosi G.J."/>
            <person name="Szarkandi J.G."/>
            <person name="Papp V."/>
            <person name="Albert L."/>
            <person name="Andreopoulos W."/>
            <person name="Angelini C."/>
            <person name="Antonin V."/>
            <person name="Barry K.W."/>
            <person name="Bougher N.L."/>
            <person name="Buchanan P."/>
            <person name="Buyck B."/>
            <person name="Bense V."/>
            <person name="Catcheside P."/>
            <person name="Chovatia M."/>
            <person name="Cooper J."/>
            <person name="Damon W."/>
            <person name="Desjardin D."/>
            <person name="Finy P."/>
            <person name="Geml J."/>
            <person name="Haridas S."/>
            <person name="Hughes K."/>
            <person name="Justo A."/>
            <person name="Karasinski D."/>
            <person name="Kautmanova I."/>
            <person name="Kiss B."/>
            <person name="Kocsube S."/>
            <person name="Kotiranta H."/>
            <person name="LaButti K.M."/>
            <person name="Lechner B.E."/>
            <person name="Liimatainen K."/>
            <person name="Lipzen A."/>
            <person name="Lukacs Z."/>
            <person name="Mihaltcheva S."/>
            <person name="Morgado L.N."/>
            <person name="Niskanen T."/>
            <person name="Noordeloos M.E."/>
            <person name="Ohm R.A."/>
            <person name="Ortiz-Santana B."/>
            <person name="Ovrebo C."/>
            <person name="Racz N."/>
            <person name="Riley R."/>
            <person name="Savchenko A."/>
            <person name="Shiryaev A."/>
            <person name="Soop K."/>
            <person name="Spirin V."/>
            <person name="Szebenyi C."/>
            <person name="Tomsovsky M."/>
            <person name="Tulloss R.E."/>
            <person name="Uehling J."/>
            <person name="Grigoriev I.V."/>
            <person name="Vagvolgyi C."/>
            <person name="Papp T."/>
            <person name="Martin F.M."/>
            <person name="Miettinen O."/>
            <person name="Hibbett D.S."/>
            <person name="Nagy L.G."/>
        </authorList>
    </citation>
    <scope>NUCLEOTIDE SEQUENCE [LARGE SCALE GENOMIC DNA]</scope>
    <source>
        <strain evidence="12 13">OMC1185</strain>
    </source>
</reference>
<evidence type="ECO:0000256" key="10">
    <source>
        <dbReference type="RuleBase" id="RU000461"/>
    </source>
</evidence>
<evidence type="ECO:0000256" key="3">
    <source>
        <dbReference type="ARBA" id="ARBA00010617"/>
    </source>
</evidence>
<evidence type="ECO:0000256" key="4">
    <source>
        <dbReference type="ARBA" id="ARBA00022617"/>
    </source>
</evidence>
<evidence type="ECO:0000256" key="9">
    <source>
        <dbReference type="PIRSR" id="PIRSR602401-1"/>
    </source>
</evidence>
<dbReference type="GO" id="GO:0005506">
    <property type="term" value="F:iron ion binding"/>
    <property type="evidence" value="ECO:0007669"/>
    <property type="project" value="InterPro"/>
</dbReference>
<keyword evidence="11" id="KW-1133">Transmembrane helix</keyword>
<dbReference type="InterPro" id="IPR036396">
    <property type="entry name" value="Cyt_P450_sf"/>
</dbReference>
<dbReference type="PRINTS" id="PR00385">
    <property type="entry name" value="P450"/>
</dbReference>
<dbReference type="SUPFAM" id="SSF48264">
    <property type="entry name" value="Cytochrome P450"/>
    <property type="match status" value="1"/>
</dbReference>
<keyword evidence="13" id="KW-1185">Reference proteome</keyword>
<evidence type="ECO:0000256" key="7">
    <source>
        <dbReference type="ARBA" id="ARBA00023004"/>
    </source>
</evidence>